<reference evidence="2 3" key="1">
    <citation type="submission" date="2020-08" db="EMBL/GenBank/DDBJ databases">
        <title>Functional genomics of gut bacteria from endangered species of beetles.</title>
        <authorList>
            <person name="Carlos-Shanley C."/>
        </authorList>
    </citation>
    <scope>NUCLEOTIDE SEQUENCE [LARGE SCALE GENOMIC DNA]</scope>
    <source>
        <strain evidence="2 3">S00151</strain>
    </source>
</reference>
<feature type="transmembrane region" description="Helical" evidence="1">
    <location>
        <begin position="21"/>
        <end position="46"/>
    </location>
</feature>
<organism evidence="2 3">
    <name type="scientific">Chryseobacterium defluvii</name>
    <dbReference type="NCBI Taxonomy" id="160396"/>
    <lineage>
        <taxon>Bacteria</taxon>
        <taxon>Pseudomonadati</taxon>
        <taxon>Bacteroidota</taxon>
        <taxon>Flavobacteriia</taxon>
        <taxon>Flavobacteriales</taxon>
        <taxon>Weeksellaceae</taxon>
        <taxon>Chryseobacterium group</taxon>
        <taxon>Chryseobacterium</taxon>
    </lineage>
</organism>
<gene>
    <name evidence="2" type="ORF">HNP38_003242</name>
</gene>
<dbReference type="Proteomes" id="UP000592180">
    <property type="component" value="Unassembled WGS sequence"/>
</dbReference>
<dbReference type="AlphaFoldDB" id="A0A840KFF5"/>
<name>A0A840KFF5_9FLAO</name>
<protein>
    <submittedName>
        <fullName evidence="2">Uncharacterized protein</fullName>
    </submittedName>
</protein>
<sequence length="61" mass="7122">MFSFSRTGQSAEKNLCLKLRPYLNFISALNFLVLFFTVKLNIWFVMPETSLHRVDSFGMTN</sequence>
<evidence type="ECO:0000313" key="2">
    <source>
        <dbReference type="EMBL" id="MBB4807926.1"/>
    </source>
</evidence>
<evidence type="ECO:0000313" key="3">
    <source>
        <dbReference type="Proteomes" id="UP000592180"/>
    </source>
</evidence>
<evidence type="ECO:0000256" key="1">
    <source>
        <dbReference type="SAM" id="Phobius"/>
    </source>
</evidence>
<accession>A0A840KFF5</accession>
<comment type="caution">
    <text evidence="2">The sequence shown here is derived from an EMBL/GenBank/DDBJ whole genome shotgun (WGS) entry which is preliminary data.</text>
</comment>
<keyword evidence="1" id="KW-0472">Membrane</keyword>
<keyword evidence="1" id="KW-0812">Transmembrane</keyword>
<dbReference type="EMBL" id="JACHLE010000005">
    <property type="protein sequence ID" value="MBB4807926.1"/>
    <property type="molecule type" value="Genomic_DNA"/>
</dbReference>
<keyword evidence="3" id="KW-1185">Reference proteome</keyword>
<proteinExistence type="predicted"/>
<keyword evidence="1" id="KW-1133">Transmembrane helix</keyword>